<keyword evidence="3" id="KW-1185">Reference proteome</keyword>
<evidence type="ECO:0000256" key="1">
    <source>
        <dbReference type="SAM" id="Phobius"/>
    </source>
</evidence>
<feature type="transmembrane region" description="Helical" evidence="1">
    <location>
        <begin position="621"/>
        <end position="643"/>
    </location>
</feature>
<sequence>MTGSHAIASKALMEDSDRERLVQRRLGLKQRLGKVSIGLLLGGTLLIFACVAFLAFLWLSDESNTAWRNIVVSGWVTRSITIMAFVLRAVTAAQAVVATSTVASILLQTPQTKLSSAAAVSIARFTNTGPMALLPHLHGRVGWPIHLLLGTMLAMYIALQLTSTLLLSGVSRGTIVTTETLPNLNYGVTTRSLFSVPRDTVGYLLHSRGPDGFPAFAEYAEPARADTGDGIRDTGPSLRAFLPISTRSMREATLSYEGIATMLDTRVVCVRPNIGNLRILSPSKGHLLNGTIWTDRKVSGAWVTGDAPQEPQNFACNYALIAKTRFSPDGSDADAFKDWDEEWPVRLCNLEPRGDLGRIRSELRSPLLGDALYLDLPPKLIVHTTGSASAWEAGEDINVTSITGSEEWLVAETNTGGSLRMTLCNADIIAQDTYITANRLSGGREPIPTWKPDKFVYDVAHILPQLGIPSSTGSVPRGIFEFPRPEPLVRRLSISTTRDSFNSTIPAQDETFPQHTYVIQALMDLSDLASENSERRNLTLCFYCQHDGYGISFGSQVSPIPAAIFQGTLRVSGGNVALAMQALITTALGMTYYDLTGRFDKGAPAVVRRTVEVDLPKDGKFALLVALLGVHLLLVAVAVVWFARESGHDLVGSAWAAVAAVRGEDVEEAMEVVALERIRDSEVEKRMIATGHGGHLVGMDRYGRLRSRKRTESGDTE</sequence>
<dbReference type="Proteomes" id="UP001321760">
    <property type="component" value="Unassembled WGS sequence"/>
</dbReference>
<feature type="transmembrane region" description="Helical" evidence="1">
    <location>
        <begin position="80"/>
        <end position="107"/>
    </location>
</feature>
<dbReference type="EMBL" id="MU865935">
    <property type="protein sequence ID" value="KAK4449742.1"/>
    <property type="molecule type" value="Genomic_DNA"/>
</dbReference>
<protein>
    <submittedName>
        <fullName evidence="2">Uncharacterized protein</fullName>
    </submittedName>
</protein>
<accession>A0AAV9GP72</accession>
<keyword evidence="1" id="KW-0812">Transmembrane</keyword>
<evidence type="ECO:0000313" key="2">
    <source>
        <dbReference type="EMBL" id="KAK4449742.1"/>
    </source>
</evidence>
<keyword evidence="1" id="KW-1133">Transmembrane helix</keyword>
<evidence type="ECO:0000313" key="3">
    <source>
        <dbReference type="Proteomes" id="UP001321760"/>
    </source>
</evidence>
<feature type="transmembrane region" description="Helical" evidence="1">
    <location>
        <begin position="35"/>
        <end position="60"/>
    </location>
</feature>
<gene>
    <name evidence="2" type="ORF">QBC34DRAFT_379803</name>
</gene>
<comment type="caution">
    <text evidence="2">The sequence shown here is derived from an EMBL/GenBank/DDBJ whole genome shotgun (WGS) entry which is preliminary data.</text>
</comment>
<proteinExistence type="predicted"/>
<reference evidence="2" key="1">
    <citation type="journal article" date="2023" name="Mol. Phylogenet. Evol.">
        <title>Genome-scale phylogeny and comparative genomics of the fungal order Sordariales.</title>
        <authorList>
            <person name="Hensen N."/>
            <person name="Bonometti L."/>
            <person name="Westerberg I."/>
            <person name="Brannstrom I.O."/>
            <person name="Guillou S."/>
            <person name="Cros-Aarteil S."/>
            <person name="Calhoun S."/>
            <person name="Haridas S."/>
            <person name="Kuo A."/>
            <person name="Mondo S."/>
            <person name="Pangilinan J."/>
            <person name="Riley R."/>
            <person name="LaButti K."/>
            <person name="Andreopoulos B."/>
            <person name="Lipzen A."/>
            <person name="Chen C."/>
            <person name="Yan M."/>
            <person name="Daum C."/>
            <person name="Ng V."/>
            <person name="Clum A."/>
            <person name="Steindorff A."/>
            <person name="Ohm R.A."/>
            <person name="Martin F."/>
            <person name="Silar P."/>
            <person name="Natvig D.O."/>
            <person name="Lalanne C."/>
            <person name="Gautier V."/>
            <person name="Ament-Velasquez S.L."/>
            <person name="Kruys A."/>
            <person name="Hutchinson M.I."/>
            <person name="Powell A.J."/>
            <person name="Barry K."/>
            <person name="Miller A.N."/>
            <person name="Grigoriev I.V."/>
            <person name="Debuchy R."/>
            <person name="Gladieux P."/>
            <person name="Hiltunen Thoren M."/>
            <person name="Johannesson H."/>
        </authorList>
    </citation>
    <scope>NUCLEOTIDE SEQUENCE</scope>
    <source>
        <strain evidence="2">PSN243</strain>
    </source>
</reference>
<keyword evidence="1" id="KW-0472">Membrane</keyword>
<name>A0AAV9GP72_9PEZI</name>
<dbReference type="AlphaFoldDB" id="A0AAV9GP72"/>
<feature type="transmembrane region" description="Helical" evidence="1">
    <location>
        <begin position="141"/>
        <end position="159"/>
    </location>
</feature>
<organism evidence="2 3">
    <name type="scientific">Podospora aff. communis PSN243</name>
    <dbReference type="NCBI Taxonomy" id="3040156"/>
    <lineage>
        <taxon>Eukaryota</taxon>
        <taxon>Fungi</taxon>
        <taxon>Dikarya</taxon>
        <taxon>Ascomycota</taxon>
        <taxon>Pezizomycotina</taxon>
        <taxon>Sordariomycetes</taxon>
        <taxon>Sordariomycetidae</taxon>
        <taxon>Sordariales</taxon>
        <taxon>Podosporaceae</taxon>
        <taxon>Podospora</taxon>
    </lineage>
</organism>
<reference evidence="2" key="2">
    <citation type="submission" date="2023-05" db="EMBL/GenBank/DDBJ databases">
        <authorList>
            <consortium name="Lawrence Berkeley National Laboratory"/>
            <person name="Steindorff A."/>
            <person name="Hensen N."/>
            <person name="Bonometti L."/>
            <person name="Westerberg I."/>
            <person name="Brannstrom I.O."/>
            <person name="Guillou S."/>
            <person name="Cros-Aarteil S."/>
            <person name="Calhoun S."/>
            <person name="Haridas S."/>
            <person name="Kuo A."/>
            <person name="Mondo S."/>
            <person name="Pangilinan J."/>
            <person name="Riley R."/>
            <person name="Labutti K."/>
            <person name="Andreopoulos B."/>
            <person name="Lipzen A."/>
            <person name="Chen C."/>
            <person name="Yanf M."/>
            <person name="Daum C."/>
            <person name="Ng V."/>
            <person name="Clum A."/>
            <person name="Ohm R."/>
            <person name="Martin F."/>
            <person name="Silar P."/>
            <person name="Natvig D."/>
            <person name="Lalanne C."/>
            <person name="Gautier V."/>
            <person name="Ament-Velasquez S.L."/>
            <person name="Kruys A."/>
            <person name="Hutchinson M.I."/>
            <person name="Powell A.J."/>
            <person name="Barry K."/>
            <person name="Miller A.N."/>
            <person name="Grigoriev I.V."/>
            <person name="Debuchy R."/>
            <person name="Gladieux P."/>
            <person name="Thoren M.H."/>
            <person name="Johannesson H."/>
        </authorList>
    </citation>
    <scope>NUCLEOTIDE SEQUENCE</scope>
    <source>
        <strain evidence="2">PSN243</strain>
    </source>
</reference>